<keyword evidence="1" id="KW-0812">Transmembrane</keyword>
<evidence type="ECO:0000256" key="1">
    <source>
        <dbReference type="SAM" id="Phobius"/>
    </source>
</evidence>
<organism evidence="2 3">
    <name type="scientific">Aerophototrophica crusticola</name>
    <dbReference type="NCBI Taxonomy" id="1709002"/>
    <lineage>
        <taxon>Bacteria</taxon>
        <taxon>Pseudomonadati</taxon>
        <taxon>Pseudomonadota</taxon>
        <taxon>Alphaproteobacteria</taxon>
        <taxon>Rhodospirillales</taxon>
        <taxon>Rhodospirillaceae</taxon>
        <taxon>Aerophototrophica</taxon>
    </lineage>
</organism>
<proteinExistence type="predicted"/>
<dbReference type="KEGG" id="acru:HHL28_04965"/>
<dbReference type="AlphaFoldDB" id="A0A858R568"/>
<dbReference type="EMBL" id="CP051775">
    <property type="protein sequence ID" value="QJE72534.1"/>
    <property type="molecule type" value="Genomic_DNA"/>
</dbReference>
<dbReference type="Proteomes" id="UP000501891">
    <property type="component" value="Chromosome"/>
</dbReference>
<keyword evidence="3" id="KW-1185">Reference proteome</keyword>
<accession>A0A858R568</accession>
<sequence length="82" mass="9189">MDIVRLLVWNFSRPVLMANLVAWPLAWLAMSRWLADFAFRIDLGPSPFLAAGLGSLAIAWVTVAGHAARVARERPVRALRYE</sequence>
<feature type="transmembrane region" description="Helical" evidence="1">
    <location>
        <begin position="47"/>
        <end position="68"/>
    </location>
</feature>
<feature type="transmembrane region" description="Helical" evidence="1">
    <location>
        <begin position="15"/>
        <end position="35"/>
    </location>
</feature>
<keyword evidence="1" id="KW-1133">Transmembrane helix</keyword>
<reference evidence="2" key="1">
    <citation type="submission" date="2020-04" db="EMBL/GenBank/DDBJ databases">
        <title>A desert anoxygenic phototrophic bacterium fixes CO2 using RubisCO under aerobic conditions.</title>
        <authorList>
            <person name="Tang K."/>
        </authorList>
    </citation>
    <scope>NUCLEOTIDE SEQUENCE [LARGE SCALE GENOMIC DNA]</scope>
    <source>
        <strain evidence="2">MIMtkB3</strain>
    </source>
</reference>
<name>A0A858R568_9PROT</name>
<protein>
    <recommendedName>
        <fullName evidence="4">ABC3 transporter permease protein domain-containing protein</fullName>
    </recommendedName>
</protein>
<evidence type="ECO:0008006" key="4">
    <source>
        <dbReference type="Google" id="ProtNLM"/>
    </source>
</evidence>
<evidence type="ECO:0000313" key="2">
    <source>
        <dbReference type="EMBL" id="QJE72534.1"/>
    </source>
</evidence>
<gene>
    <name evidence="2" type="ORF">HHL28_04965</name>
</gene>
<evidence type="ECO:0000313" key="3">
    <source>
        <dbReference type="Proteomes" id="UP000501891"/>
    </source>
</evidence>
<keyword evidence="1" id="KW-0472">Membrane</keyword>